<gene>
    <name evidence="4" type="ORF">EZS28_008068</name>
</gene>
<dbReference type="Gene3D" id="1.10.443.10">
    <property type="entry name" value="Intergrase catalytic core"/>
    <property type="match status" value="1"/>
</dbReference>
<feature type="region of interest" description="Disordered" evidence="2">
    <location>
        <begin position="13"/>
        <end position="44"/>
    </location>
</feature>
<dbReference type="SUPFAM" id="SSF56349">
    <property type="entry name" value="DNA breaking-rejoining enzymes"/>
    <property type="match status" value="1"/>
</dbReference>
<reference evidence="4 5" key="1">
    <citation type="submission" date="2019-03" db="EMBL/GenBank/DDBJ databases">
        <title>Single cell metagenomics reveals metabolic interactions within the superorganism composed of flagellate Streblomastix strix and complex community of Bacteroidetes bacteria on its surface.</title>
        <authorList>
            <person name="Treitli S.C."/>
            <person name="Kolisko M."/>
            <person name="Husnik F."/>
            <person name="Keeling P."/>
            <person name="Hampl V."/>
        </authorList>
    </citation>
    <scope>NUCLEOTIDE SEQUENCE [LARGE SCALE GENOMIC DNA]</scope>
    <source>
        <strain evidence="4">ST1C</strain>
    </source>
</reference>
<feature type="compositionally biased region" description="Basic and acidic residues" evidence="2">
    <location>
        <begin position="385"/>
        <end position="398"/>
    </location>
</feature>
<name>A0A5J4WNB1_9EUKA</name>
<protein>
    <recommendedName>
        <fullName evidence="3">Tyr recombinase domain-containing protein</fullName>
    </recommendedName>
</protein>
<feature type="domain" description="Tyr recombinase" evidence="3">
    <location>
        <begin position="167"/>
        <end position="373"/>
    </location>
</feature>
<dbReference type="InterPro" id="IPR002104">
    <property type="entry name" value="Integrase_catalytic"/>
</dbReference>
<dbReference type="PROSITE" id="PS51898">
    <property type="entry name" value="TYR_RECOMBINASE"/>
    <property type="match status" value="1"/>
</dbReference>
<sequence length="398" mass="45999">MVVTTQRHINDEFNIGLERGESDSGTENEEDVVETSSGEDNDFTGQRGELGEALFKQCLQKSGLTSGSINNIIRSWRGSWRRHACSLSSFFEYWQQQGKTVEQLAETEEPYLIIVNYISMKLDSKHTDASIIQSRTSLSVLFELMGKNKDKIRNKTIEQIMKGPVTRRRKIQKEEQIWELNTLLDYIQSQAERRDEGNLDQKSLMKIVLTLFMIYSVCRLAELQRAELDVTKQQEGIIIIKTDLGKGKSGDLEVTLSEVSNDKVCPVKWWRSWSDKRKLKNEWSQMQIWRNSNEEQNWTCDQCSKGIREIMRAAGIEKKYTVTSIRKASISAMIKLGKSKQEIDRWSRHSEAAATVRMFYDANNNTEIRNAISKCTSEQMQNQKQNDKNQIKDVRIDA</sequence>
<evidence type="ECO:0000259" key="3">
    <source>
        <dbReference type="PROSITE" id="PS51898"/>
    </source>
</evidence>
<proteinExistence type="predicted"/>
<dbReference type="EMBL" id="SNRW01001435">
    <property type="protein sequence ID" value="KAA6396401.1"/>
    <property type="molecule type" value="Genomic_DNA"/>
</dbReference>
<dbReference type="InterPro" id="IPR013762">
    <property type="entry name" value="Integrase-like_cat_sf"/>
</dbReference>
<accession>A0A5J4WNB1</accession>
<feature type="region of interest" description="Disordered" evidence="2">
    <location>
        <begin position="377"/>
        <end position="398"/>
    </location>
</feature>
<evidence type="ECO:0000313" key="5">
    <source>
        <dbReference type="Proteomes" id="UP000324800"/>
    </source>
</evidence>
<dbReference type="InterPro" id="IPR011010">
    <property type="entry name" value="DNA_brk_join_enz"/>
</dbReference>
<dbReference type="GO" id="GO:0003677">
    <property type="term" value="F:DNA binding"/>
    <property type="evidence" value="ECO:0007669"/>
    <property type="project" value="InterPro"/>
</dbReference>
<keyword evidence="1" id="KW-0233">DNA recombination</keyword>
<evidence type="ECO:0000313" key="4">
    <source>
        <dbReference type="EMBL" id="KAA6396401.1"/>
    </source>
</evidence>
<dbReference type="GO" id="GO:0015074">
    <property type="term" value="P:DNA integration"/>
    <property type="evidence" value="ECO:0007669"/>
    <property type="project" value="InterPro"/>
</dbReference>
<comment type="caution">
    <text evidence="4">The sequence shown here is derived from an EMBL/GenBank/DDBJ whole genome shotgun (WGS) entry which is preliminary data.</text>
</comment>
<dbReference type="Proteomes" id="UP000324800">
    <property type="component" value="Unassembled WGS sequence"/>
</dbReference>
<dbReference type="GO" id="GO:0006310">
    <property type="term" value="P:DNA recombination"/>
    <property type="evidence" value="ECO:0007669"/>
    <property type="project" value="UniProtKB-KW"/>
</dbReference>
<feature type="compositionally biased region" description="Acidic residues" evidence="2">
    <location>
        <begin position="24"/>
        <end position="42"/>
    </location>
</feature>
<evidence type="ECO:0000256" key="2">
    <source>
        <dbReference type="SAM" id="MobiDB-lite"/>
    </source>
</evidence>
<organism evidence="4 5">
    <name type="scientific">Streblomastix strix</name>
    <dbReference type="NCBI Taxonomy" id="222440"/>
    <lineage>
        <taxon>Eukaryota</taxon>
        <taxon>Metamonada</taxon>
        <taxon>Preaxostyla</taxon>
        <taxon>Oxymonadida</taxon>
        <taxon>Streblomastigidae</taxon>
        <taxon>Streblomastix</taxon>
    </lineage>
</organism>
<dbReference type="AlphaFoldDB" id="A0A5J4WNB1"/>
<evidence type="ECO:0000256" key="1">
    <source>
        <dbReference type="ARBA" id="ARBA00023172"/>
    </source>
</evidence>